<evidence type="ECO:0000313" key="4">
    <source>
        <dbReference type="Proteomes" id="UP001481413"/>
    </source>
</evidence>
<dbReference type="InterPro" id="IPR000983">
    <property type="entry name" value="Bac_GSPG_pilin"/>
</dbReference>
<reference evidence="3 4" key="1">
    <citation type="submission" date="2024-04" db="EMBL/GenBank/DDBJ databases">
        <title>Draft genome sequence of Thalassolituus maritimus NBRC 116585.</title>
        <authorList>
            <person name="Miyakawa T."/>
            <person name="Kusuya Y."/>
            <person name="Miura T."/>
        </authorList>
    </citation>
    <scope>NUCLEOTIDE SEQUENCE [LARGE SCALE GENOMIC DNA]</scope>
    <source>
        <strain evidence="3 4">5NW40-0001</strain>
    </source>
</reference>
<keyword evidence="2" id="KW-1133">Transmembrane helix</keyword>
<dbReference type="Pfam" id="PF07963">
    <property type="entry name" value="N_methyl"/>
    <property type="match status" value="1"/>
</dbReference>
<dbReference type="EMBL" id="BAABWH010000001">
    <property type="protein sequence ID" value="GAA6144341.1"/>
    <property type="molecule type" value="Genomic_DNA"/>
</dbReference>
<name>A0ABP9ZW26_9GAMM</name>
<sequence length="141" mass="15212">MNSDYLKGFSVLELIVVLAIVGILASVAYPSYQDSVRKANRSDAIAELQGILAAQERYFLANRKYAIALSSLGFDADPHPIDNYNITAGDCDEPNNDETLCVKLTAAAATKSQKKDGDIVMNSIGRSELVEAGTNTVKKQL</sequence>
<accession>A0ABP9ZW26</accession>
<evidence type="ECO:0008006" key="5">
    <source>
        <dbReference type="Google" id="ProtNLM"/>
    </source>
</evidence>
<feature type="transmembrane region" description="Helical" evidence="2">
    <location>
        <begin position="12"/>
        <end position="32"/>
    </location>
</feature>
<dbReference type="SUPFAM" id="SSF54523">
    <property type="entry name" value="Pili subunits"/>
    <property type="match status" value="1"/>
</dbReference>
<evidence type="ECO:0000313" key="3">
    <source>
        <dbReference type="EMBL" id="GAA6144341.1"/>
    </source>
</evidence>
<gene>
    <name evidence="3" type="ORF">NBRC116585_04580</name>
</gene>
<protein>
    <recommendedName>
        <fullName evidence="5">Type IV pilus assembly protein PilE</fullName>
    </recommendedName>
</protein>
<keyword evidence="2" id="KW-0812">Transmembrane</keyword>
<organism evidence="3 4">
    <name type="scientific">Thalassolituus maritimus</name>
    <dbReference type="NCBI Taxonomy" id="484498"/>
    <lineage>
        <taxon>Bacteria</taxon>
        <taxon>Pseudomonadati</taxon>
        <taxon>Pseudomonadota</taxon>
        <taxon>Gammaproteobacteria</taxon>
        <taxon>Oceanospirillales</taxon>
        <taxon>Oceanospirillaceae</taxon>
        <taxon>Thalassolituus</taxon>
    </lineage>
</organism>
<evidence type="ECO:0000256" key="1">
    <source>
        <dbReference type="ARBA" id="ARBA00022481"/>
    </source>
</evidence>
<evidence type="ECO:0000256" key="2">
    <source>
        <dbReference type="SAM" id="Phobius"/>
    </source>
</evidence>
<dbReference type="Gene3D" id="3.30.700.10">
    <property type="entry name" value="Glycoprotein, Type 4 Pilin"/>
    <property type="match status" value="1"/>
</dbReference>
<dbReference type="InterPro" id="IPR045584">
    <property type="entry name" value="Pilin-like"/>
</dbReference>
<dbReference type="Proteomes" id="UP001481413">
    <property type="component" value="Unassembled WGS sequence"/>
</dbReference>
<dbReference type="InterPro" id="IPR031982">
    <property type="entry name" value="PilE-like"/>
</dbReference>
<dbReference type="RefSeq" id="WP_353293271.1">
    <property type="nucleotide sequence ID" value="NZ_BAABWH010000001.1"/>
</dbReference>
<keyword evidence="1" id="KW-0488">Methylation</keyword>
<comment type="caution">
    <text evidence="3">The sequence shown here is derived from an EMBL/GenBank/DDBJ whole genome shotgun (WGS) entry which is preliminary data.</text>
</comment>
<dbReference type="PRINTS" id="PR00813">
    <property type="entry name" value="BCTERIALGSPG"/>
</dbReference>
<dbReference type="InterPro" id="IPR012902">
    <property type="entry name" value="N_methyl_site"/>
</dbReference>
<dbReference type="NCBIfam" id="TIGR02532">
    <property type="entry name" value="IV_pilin_GFxxxE"/>
    <property type="match status" value="1"/>
</dbReference>
<keyword evidence="2" id="KW-0472">Membrane</keyword>
<keyword evidence="4" id="KW-1185">Reference proteome</keyword>
<proteinExistence type="predicted"/>
<dbReference type="Pfam" id="PF16732">
    <property type="entry name" value="ComP_DUS"/>
    <property type="match status" value="1"/>
</dbReference>